<organism evidence="22 23">
    <name type="scientific">Chelonia mydas</name>
    <name type="common">Green sea-turtle</name>
    <name type="synonym">Chelonia agassizi</name>
    <dbReference type="NCBI Taxonomy" id="8469"/>
    <lineage>
        <taxon>Eukaryota</taxon>
        <taxon>Metazoa</taxon>
        <taxon>Chordata</taxon>
        <taxon>Craniata</taxon>
        <taxon>Vertebrata</taxon>
        <taxon>Euteleostomi</taxon>
        <taxon>Archelosauria</taxon>
        <taxon>Testudinata</taxon>
        <taxon>Testudines</taxon>
        <taxon>Cryptodira</taxon>
        <taxon>Durocryptodira</taxon>
        <taxon>Americhelydia</taxon>
        <taxon>Chelonioidea</taxon>
        <taxon>Cheloniidae</taxon>
        <taxon>Chelonia</taxon>
    </lineage>
</organism>
<evidence type="ECO:0000256" key="7">
    <source>
        <dbReference type="ARBA" id="ARBA00022741"/>
    </source>
</evidence>
<evidence type="ECO:0000256" key="13">
    <source>
        <dbReference type="ARBA" id="ARBA00047960"/>
    </source>
</evidence>
<dbReference type="Pfam" id="PF00271">
    <property type="entry name" value="Helicase_C"/>
    <property type="match status" value="1"/>
</dbReference>
<dbReference type="Pfam" id="PF02798">
    <property type="entry name" value="GST_N"/>
    <property type="match status" value="1"/>
</dbReference>
<feature type="domain" description="GST C-terminal" evidence="19">
    <location>
        <begin position="887"/>
        <end position="1019"/>
    </location>
</feature>
<evidence type="ECO:0000259" key="19">
    <source>
        <dbReference type="PROSITE" id="PS50405"/>
    </source>
</evidence>
<dbReference type="Proteomes" id="UP000031443">
    <property type="component" value="Unassembled WGS sequence"/>
</dbReference>
<evidence type="ECO:0000256" key="16">
    <source>
        <dbReference type="RuleBase" id="RU365068"/>
    </source>
</evidence>
<dbReference type="CDD" id="cd18787">
    <property type="entry name" value="SF2_C_DEAD"/>
    <property type="match status" value="1"/>
</dbReference>
<feature type="compositionally biased region" description="Basic and acidic residues" evidence="17">
    <location>
        <begin position="232"/>
        <end position="249"/>
    </location>
</feature>
<dbReference type="EMBL" id="KB542019">
    <property type="protein sequence ID" value="EMP32139.1"/>
    <property type="molecule type" value="Genomic_DNA"/>
</dbReference>
<dbReference type="PROSITE" id="PS51192">
    <property type="entry name" value="HELICASE_ATP_BIND_1"/>
    <property type="match status" value="1"/>
</dbReference>
<dbReference type="PROSITE" id="PS51194">
    <property type="entry name" value="HELICASE_CTER"/>
    <property type="match status" value="1"/>
</dbReference>
<dbReference type="SMART" id="SM00487">
    <property type="entry name" value="DEXDc"/>
    <property type="match status" value="1"/>
</dbReference>
<comment type="function">
    <text evidence="15">ATP-binding RNA helicase involved in the biogenesis of 60S ribosomal subunits.</text>
</comment>
<evidence type="ECO:0000256" key="11">
    <source>
        <dbReference type="ARBA" id="ARBA00022884"/>
    </source>
</evidence>
<keyword evidence="23" id="KW-1185">Reference proteome</keyword>
<evidence type="ECO:0000256" key="12">
    <source>
        <dbReference type="ARBA" id="ARBA00038200"/>
    </source>
</evidence>
<dbReference type="eggNOG" id="KOG0350">
    <property type="taxonomic scope" value="Eukaryota"/>
</dbReference>
<feature type="region of interest" description="Disordered" evidence="17">
    <location>
        <begin position="119"/>
        <end position="292"/>
    </location>
</feature>
<name>M7B4U2_CHEMY</name>
<dbReference type="InterPro" id="IPR027417">
    <property type="entry name" value="P-loop_NTPase"/>
</dbReference>
<dbReference type="SUPFAM" id="SSF47616">
    <property type="entry name" value="GST C-terminal domain-like"/>
    <property type="match status" value="1"/>
</dbReference>
<keyword evidence="11 16" id="KW-0694">RNA-binding</keyword>
<feature type="compositionally biased region" description="Basic and acidic residues" evidence="17">
    <location>
        <begin position="134"/>
        <end position="147"/>
    </location>
</feature>
<dbReference type="AlphaFoldDB" id="M7B4U2"/>
<sequence length="1038" mass="116299">MPMFVVNTNVSKDAVPESLTGEITQQLAKATGKPAQYIAVHIAADQLMSFGGSTDPCALCSLHSIGKIGGQQNKSYTKLLCDLLTKQLHIPADRYLGGEDDATEDRSQALLERLREQARARQLKKQQQVPLPSDELKQKKTENELHQKLKNSGFDSENESQREAKKRKRGHSGEGSCGEGEKKLKKNHQVSSDSEKPSAGADSGLAGEAANGYIPAKKKKKENGKKSSLPQKKIEADLDENNRQQDDKSKLKRHQAARKKERDIPTEIGTNGAEIAEKDSSEEVKGNQSTKEQVWIPTLNEKATPPPSSLLVLGGYDKRAVQKVQPILPQWLAQPKLVHKHIKQNLVPIQEVPGIHPKLLKKLQMNGIESFFPVQREVIPAILESASSGFLVGRGGCQPSDICVSAPTGSGKTLSFVIPVVQALLQRVVCQVRALAVLPTKELAQQVSKVFNIYTDGTGLKVVLVTGQKSFRKEQETLVQRTVMGYCSLADIIVATPGRLVDHIDQTPGFSLRQLRFLIIDEADRMIDDMHQNWLHQVVKAVFRAEEDSGTNMLFQRTEPGPVTAASTCCPQIPLQKLLFSATLTRNPEKLQQLGLYQPRLFTSVYSEKQAATAGTETEQDAEKKYSLPEGLSQYYVPCNLNSKPLFLLYFMLRMKFTRVLCFTNSKQTSHRLFLLIQAFGGVNVAEFSSWLTPSERQRTLKEFEQGKIQLLISTDATARGIDVKGVKCVINYDAPQFIRTYIHRVGRTARAGKVGLAFTMLLKVQERKFLQMLRDAGTPDLEKQLVKSEYLNPLLQQYEEALSKLQKTVKPCRALFIFAKKNNIPFEFKHVDLLKGHNHSEDFGKVNALKKIPAIKDGAFTLAESIAILLYLSRKFNTPDHWYPSDLQKRARVDEYLSWQHATIREKGCKIFITKVLVPLILGQPFSPETLEENVEELNSALKQFEEKFLQDKPFIVGNEISLADLMAVVELMQPVGSGCDIFENRPKLAEWRSRVEEAVGKELFQQAHELILNVKDLSIPQVPPELRDHMKQLLKT</sequence>
<dbReference type="SFLD" id="SFLDS00019">
    <property type="entry name" value="Glutathione_Transferase_(cytos"/>
    <property type="match status" value="1"/>
</dbReference>
<dbReference type="PROSITE" id="PS50404">
    <property type="entry name" value="GST_NTER"/>
    <property type="match status" value="1"/>
</dbReference>
<dbReference type="InterPro" id="IPR040079">
    <property type="entry name" value="Glutathione_S-Trfase"/>
</dbReference>
<evidence type="ECO:0000259" key="20">
    <source>
        <dbReference type="PROSITE" id="PS51192"/>
    </source>
</evidence>
<dbReference type="InterPro" id="IPR011545">
    <property type="entry name" value="DEAD/DEAH_box_helicase_dom"/>
</dbReference>
<dbReference type="InterPro" id="IPR014347">
    <property type="entry name" value="Tautomerase/MIF_sf"/>
</dbReference>
<dbReference type="InterPro" id="IPR004046">
    <property type="entry name" value="GST_C"/>
</dbReference>
<keyword evidence="9 16" id="KW-0347">Helicase</keyword>
<evidence type="ECO:0000256" key="15">
    <source>
        <dbReference type="ARBA" id="ARBA00056648"/>
    </source>
</evidence>
<evidence type="ECO:0000256" key="9">
    <source>
        <dbReference type="ARBA" id="ARBA00022806"/>
    </source>
</evidence>
<dbReference type="InterPro" id="IPR019829">
    <property type="entry name" value="Macrophage_inhib_fac_CS"/>
</dbReference>
<dbReference type="InterPro" id="IPR040077">
    <property type="entry name" value="GST_C_Theta"/>
</dbReference>
<dbReference type="InterPro" id="IPR036249">
    <property type="entry name" value="Thioredoxin-like_sf"/>
</dbReference>
<dbReference type="EC" id="3.6.4.13" evidence="16"/>
<evidence type="ECO:0000256" key="3">
    <source>
        <dbReference type="ARBA" id="ARBA00009899"/>
    </source>
</evidence>
<evidence type="ECO:0000256" key="1">
    <source>
        <dbReference type="ARBA" id="ARBA00004496"/>
    </source>
</evidence>
<evidence type="ECO:0000256" key="2">
    <source>
        <dbReference type="ARBA" id="ARBA00005851"/>
    </source>
</evidence>
<dbReference type="SUPFAM" id="SSF55331">
    <property type="entry name" value="Tautomerase/MIF"/>
    <property type="match status" value="1"/>
</dbReference>
<dbReference type="Gene3D" id="3.40.50.300">
    <property type="entry name" value="P-loop containing nucleotide triphosphate hydrolases"/>
    <property type="match status" value="2"/>
</dbReference>
<dbReference type="PROSITE" id="PS00039">
    <property type="entry name" value="DEAD_ATP_HELICASE"/>
    <property type="match status" value="1"/>
</dbReference>
<dbReference type="Pfam" id="PF00270">
    <property type="entry name" value="DEAD"/>
    <property type="match status" value="1"/>
</dbReference>
<keyword evidence="8 16" id="KW-0378">Hydrolase</keyword>
<comment type="subunit">
    <text evidence="4">Homodimer.</text>
</comment>
<evidence type="ECO:0000256" key="5">
    <source>
        <dbReference type="ARBA" id="ARBA00022490"/>
    </source>
</evidence>
<dbReference type="Gene3D" id="3.30.429.10">
    <property type="entry name" value="Macrophage Migration Inhibitory Factor"/>
    <property type="match status" value="1"/>
</dbReference>
<reference evidence="23" key="1">
    <citation type="journal article" date="2013" name="Nat. Genet.">
        <title>The draft genomes of soft-shell turtle and green sea turtle yield insights into the development and evolution of the turtle-specific body plan.</title>
        <authorList>
            <person name="Wang Z."/>
            <person name="Pascual-Anaya J."/>
            <person name="Zadissa A."/>
            <person name="Li W."/>
            <person name="Niimura Y."/>
            <person name="Huang Z."/>
            <person name="Li C."/>
            <person name="White S."/>
            <person name="Xiong Z."/>
            <person name="Fang D."/>
            <person name="Wang B."/>
            <person name="Ming Y."/>
            <person name="Chen Y."/>
            <person name="Zheng Y."/>
            <person name="Kuraku S."/>
            <person name="Pignatelli M."/>
            <person name="Herrero J."/>
            <person name="Beal K."/>
            <person name="Nozawa M."/>
            <person name="Li Q."/>
            <person name="Wang J."/>
            <person name="Zhang H."/>
            <person name="Yu L."/>
            <person name="Shigenobu S."/>
            <person name="Wang J."/>
            <person name="Liu J."/>
            <person name="Flicek P."/>
            <person name="Searle S."/>
            <person name="Wang J."/>
            <person name="Kuratani S."/>
            <person name="Yin Y."/>
            <person name="Aken B."/>
            <person name="Zhang G."/>
            <person name="Irie N."/>
        </authorList>
    </citation>
    <scope>NUCLEOTIDE SEQUENCE [LARGE SCALE GENOMIC DNA]</scope>
</reference>
<keyword evidence="10 16" id="KW-0067">ATP-binding</keyword>
<dbReference type="CDD" id="cd17956">
    <property type="entry name" value="DEADc_DDX51"/>
    <property type="match status" value="1"/>
</dbReference>
<dbReference type="SUPFAM" id="SSF52833">
    <property type="entry name" value="Thioredoxin-like"/>
    <property type="match status" value="1"/>
</dbReference>
<dbReference type="GO" id="GO:0016787">
    <property type="term" value="F:hydrolase activity"/>
    <property type="evidence" value="ECO:0007669"/>
    <property type="project" value="UniProtKB-KW"/>
</dbReference>
<dbReference type="Gene3D" id="3.40.30.10">
    <property type="entry name" value="Glutaredoxin"/>
    <property type="match status" value="1"/>
</dbReference>
<dbReference type="InterPro" id="IPR001398">
    <property type="entry name" value="Macrophage_inhib_fac"/>
</dbReference>
<dbReference type="PANTHER" id="PTHR24031">
    <property type="entry name" value="RNA HELICASE"/>
    <property type="match status" value="1"/>
</dbReference>
<accession>M7B4U2</accession>
<dbReference type="FunFam" id="3.40.50.300:FF:001539">
    <property type="entry name" value="ATP-dependent RNA helicase DDX51"/>
    <property type="match status" value="1"/>
</dbReference>
<keyword evidence="6" id="KW-0808">Transferase</keyword>
<dbReference type="PROSITE" id="PS50405">
    <property type="entry name" value="GST_CTER"/>
    <property type="match status" value="1"/>
</dbReference>
<comment type="catalytic activity">
    <reaction evidence="13">
        <text>RX + glutathione = an S-substituted glutathione + a halide anion + H(+)</text>
        <dbReference type="Rhea" id="RHEA:16437"/>
        <dbReference type="ChEBI" id="CHEBI:15378"/>
        <dbReference type="ChEBI" id="CHEBI:16042"/>
        <dbReference type="ChEBI" id="CHEBI:17792"/>
        <dbReference type="ChEBI" id="CHEBI:57925"/>
        <dbReference type="ChEBI" id="CHEBI:90779"/>
        <dbReference type="EC" id="2.5.1.18"/>
    </reaction>
</comment>
<dbReference type="GO" id="GO:0004364">
    <property type="term" value="F:glutathione transferase activity"/>
    <property type="evidence" value="ECO:0007669"/>
    <property type="project" value="UniProtKB-EC"/>
</dbReference>
<dbReference type="SMART" id="SM00490">
    <property type="entry name" value="HELICc"/>
    <property type="match status" value="1"/>
</dbReference>
<dbReference type="Gene3D" id="1.20.1050.10">
    <property type="match status" value="1"/>
</dbReference>
<gene>
    <name evidence="22" type="ORF">UY3_10709</name>
</gene>
<dbReference type="GO" id="GO:0005524">
    <property type="term" value="F:ATP binding"/>
    <property type="evidence" value="ECO:0007669"/>
    <property type="project" value="UniProtKB-UniRule"/>
</dbReference>
<dbReference type="InterPro" id="IPR004045">
    <property type="entry name" value="Glutathione_S-Trfase_N"/>
</dbReference>
<evidence type="ECO:0000313" key="23">
    <source>
        <dbReference type="Proteomes" id="UP000031443"/>
    </source>
</evidence>
<evidence type="ECO:0000259" key="18">
    <source>
        <dbReference type="PROSITE" id="PS50404"/>
    </source>
</evidence>
<dbReference type="Pfam" id="PF01187">
    <property type="entry name" value="MIF"/>
    <property type="match status" value="1"/>
</dbReference>
<evidence type="ECO:0000256" key="6">
    <source>
        <dbReference type="ARBA" id="ARBA00022679"/>
    </source>
</evidence>
<dbReference type="InterPro" id="IPR036282">
    <property type="entry name" value="Glutathione-S-Trfase_C_sf"/>
</dbReference>
<comment type="catalytic activity">
    <reaction evidence="14 16">
        <text>ATP + H2O = ADP + phosphate + H(+)</text>
        <dbReference type="Rhea" id="RHEA:13065"/>
        <dbReference type="ChEBI" id="CHEBI:15377"/>
        <dbReference type="ChEBI" id="CHEBI:15378"/>
        <dbReference type="ChEBI" id="CHEBI:30616"/>
        <dbReference type="ChEBI" id="CHEBI:43474"/>
        <dbReference type="ChEBI" id="CHEBI:456216"/>
        <dbReference type="EC" id="3.6.4.13"/>
    </reaction>
</comment>
<dbReference type="CDD" id="cd03183">
    <property type="entry name" value="GST_C_Theta"/>
    <property type="match status" value="1"/>
</dbReference>
<evidence type="ECO:0000256" key="14">
    <source>
        <dbReference type="ARBA" id="ARBA00047984"/>
    </source>
</evidence>
<protein>
    <recommendedName>
        <fullName evidence="16">ATP-dependent RNA helicase</fullName>
        <ecNumber evidence="16">3.6.4.13</ecNumber>
    </recommendedName>
</protein>
<evidence type="ECO:0000259" key="21">
    <source>
        <dbReference type="PROSITE" id="PS51194"/>
    </source>
</evidence>
<dbReference type="GO" id="GO:0005737">
    <property type="term" value="C:cytoplasm"/>
    <property type="evidence" value="ECO:0007669"/>
    <property type="project" value="UniProtKB-SubCell"/>
</dbReference>
<evidence type="ECO:0000256" key="17">
    <source>
        <dbReference type="SAM" id="MobiDB-lite"/>
    </source>
</evidence>
<keyword evidence="7 16" id="KW-0547">Nucleotide-binding</keyword>
<evidence type="ECO:0000313" key="22">
    <source>
        <dbReference type="EMBL" id="EMP32139.1"/>
    </source>
</evidence>
<comment type="similarity">
    <text evidence="3">Belongs to the GST superfamily. Theta family.</text>
</comment>
<dbReference type="Pfam" id="PF00043">
    <property type="entry name" value="GST_C"/>
    <property type="match status" value="1"/>
</dbReference>
<dbReference type="InterPro" id="IPR014001">
    <property type="entry name" value="Helicase_ATP-bd"/>
</dbReference>
<proteinExistence type="inferred from homology"/>
<dbReference type="InterPro" id="IPR000629">
    <property type="entry name" value="RNA-helicase_DEAD-box_CS"/>
</dbReference>
<dbReference type="InterPro" id="IPR010987">
    <property type="entry name" value="Glutathione-S-Trfase_C-like"/>
</dbReference>
<dbReference type="InterPro" id="IPR001650">
    <property type="entry name" value="Helicase_C-like"/>
</dbReference>
<comment type="similarity">
    <text evidence="2">Belongs to the MIF family.</text>
</comment>
<dbReference type="STRING" id="8469.M7B4U2"/>
<evidence type="ECO:0000256" key="8">
    <source>
        <dbReference type="ARBA" id="ARBA00022801"/>
    </source>
</evidence>
<dbReference type="GO" id="GO:0003723">
    <property type="term" value="F:RNA binding"/>
    <property type="evidence" value="ECO:0007669"/>
    <property type="project" value="UniProtKB-UniRule"/>
</dbReference>
<feature type="domain" description="Helicase C-terminal" evidence="21">
    <location>
        <begin position="631"/>
        <end position="807"/>
    </location>
</feature>
<comment type="similarity">
    <text evidence="12">Belongs to the DEAD box helicase family. DDX51/DBP6 subfamily.</text>
</comment>
<feature type="compositionally biased region" description="Basic and acidic residues" evidence="17">
    <location>
        <begin position="275"/>
        <end position="285"/>
    </location>
</feature>
<comment type="subcellular location">
    <subcellularLocation>
        <location evidence="1">Cytoplasm</location>
    </subcellularLocation>
</comment>
<evidence type="ECO:0000256" key="10">
    <source>
        <dbReference type="ARBA" id="ARBA00022840"/>
    </source>
</evidence>
<keyword evidence="5" id="KW-0963">Cytoplasm</keyword>
<dbReference type="PROSITE" id="PS01158">
    <property type="entry name" value="MIF"/>
    <property type="match status" value="1"/>
</dbReference>
<dbReference type="FunFam" id="1.20.1050.10:FF:000008">
    <property type="entry name" value="Glutathione S-transferase theta-1"/>
    <property type="match status" value="1"/>
</dbReference>
<dbReference type="SFLD" id="SFLDG00358">
    <property type="entry name" value="Main_(cytGST)"/>
    <property type="match status" value="1"/>
</dbReference>
<evidence type="ECO:0000256" key="4">
    <source>
        <dbReference type="ARBA" id="ARBA00011738"/>
    </source>
</evidence>
<feature type="domain" description="Helicase ATP-binding" evidence="20">
    <location>
        <begin position="393"/>
        <end position="602"/>
    </location>
</feature>
<comment type="domain">
    <text evidence="16">The Q motif is unique to and characteristic of the DEAD box family of RNA helicases and controls ATP binding and hydrolysis.</text>
</comment>
<comment type="function">
    <text evidence="16">RNA helicase.</text>
</comment>
<dbReference type="SUPFAM" id="SSF52540">
    <property type="entry name" value="P-loop containing nucleoside triphosphate hydrolases"/>
    <property type="match status" value="1"/>
</dbReference>
<dbReference type="GO" id="GO:0003724">
    <property type="term" value="F:RNA helicase activity"/>
    <property type="evidence" value="ECO:0007669"/>
    <property type="project" value="UniProtKB-EC"/>
</dbReference>
<feature type="domain" description="GST N-terminal" evidence="18">
    <location>
        <begin position="800"/>
        <end position="881"/>
    </location>
</feature>